<dbReference type="Gene3D" id="3.40.1620.10">
    <property type="entry name" value="YefM-like domain"/>
    <property type="match status" value="1"/>
</dbReference>
<comment type="similarity">
    <text evidence="1 2">Belongs to the phD/YefM antitoxin family.</text>
</comment>
<accession>A0ABU1MF57</accession>
<proteinExistence type="inferred from homology"/>
<dbReference type="SUPFAM" id="SSF143120">
    <property type="entry name" value="YefM-like"/>
    <property type="match status" value="1"/>
</dbReference>
<comment type="function">
    <text evidence="2">Antitoxin component of a type II toxin-antitoxin (TA) system.</text>
</comment>
<evidence type="ECO:0000313" key="3">
    <source>
        <dbReference type="EMBL" id="MDR6434685.1"/>
    </source>
</evidence>
<organism evidence="3 4">
    <name type="scientific">Brucella pseudogrignonensis</name>
    <dbReference type="NCBI Taxonomy" id="419475"/>
    <lineage>
        <taxon>Bacteria</taxon>
        <taxon>Pseudomonadati</taxon>
        <taxon>Pseudomonadota</taxon>
        <taxon>Alphaproteobacteria</taxon>
        <taxon>Hyphomicrobiales</taxon>
        <taxon>Brucellaceae</taxon>
        <taxon>Brucella/Ochrobactrum group</taxon>
        <taxon>Brucella</taxon>
    </lineage>
</organism>
<dbReference type="NCBIfam" id="TIGR01552">
    <property type="entry name" value="phd_fam"/>
    <property type="match status" value="1"/>
</dbReference>
<evidence type="ECO:0000313" key="4">
    <source>
        <dbReference type="Proteomes" id="UP001184614"/>
    </source>
</evidence>
<reference evidence="3 4" key="1">
    <citation type="submission" date="2023-07" db="EMBL/GenBank/DDBJ databases">
        <title>Sorghum-associated microbial communities from plants grown in Nebraska, USA.</title>
        <authorList>
            <person name="Schachtman D."/>
        </authorList>
    </citation>
    <scope>NUCLEOTIDE SEQUENCE [LARGE SCALE GENOMIC DNA]</scope>
    <source>
        <strain evidence="3 4">DS1730</strain>
    </source>
</reference>
<dbReference type="InterPro" id="IPR006442">
    <property type="entry name" value="Antitoxin_Phd/YefM"/>
</dbReference>
<name>A0ABU1MF57_9HYPH</name>
<evidence type="ECO:0000256" key="1">
    <source>
        <dbReference type="ARBA" id="ARBA00009981"/>
    </source>
</evidence>
<dbReference type="RefSeq" id="WP_310016155.1">
    <property type="nucleotide sequence ID" value="NZ_JAVDQT010000014.1"/>
</dbReference>
<protein>
    <recommendedName>
        <fullName evidence="2">Antitoxin</fullName>
    </recommendedName>
</protein>
<comment type="caution">
    <text evidence="3">The sequence shown here is derived from an EMBL/GenBank/DDBJ whole genome shotgun (WGS) entry which is preliminary data.</text>
</comment>
<keyword evidence="4" id="KW-1185">Reference proteome</keyword>
<sequence>MSEKKVSTAEFVRHFGRYHDEAMREPITLTRHGRASVVVVPAEFYNRMTKNAGDPRKVYTTSETPPDMAEMLLSEIDDYLASTPDESA</sequence>
<evidence type="ECO:0000256" key="2">
    <source>
        <dbReference type="RuleBase" id="RU362080"/>
    </source>
</evidence>
<dbReference type="Pfam" id="PF02604">
    <property type="entry name" value="PhdYeFM_antitox"/>
    <property type="match status" value="1"/>
</dbReference>
<dbReference type="InterPro" id="IPR036165">
    <property type="entry name" value="YefM-like_sf"/>
</dbReference>
<dbReference type="EMBL" id="JAVDQT010000014">
    <property type="protein sequence ID" value="MDR6434685.1"/>
    <property type="molecule type" value="Genomic_DNA"/>
</dbReference>
<dbReference type="Proteomes" id="UP001184614">
    <property type="component" value="Unassembled WGS sequence"/>
</dbReference>
<gene>
    <name evidence="3" type="ORF">J2782_004438</name>
</gene>